<comment type="caution">
    <text evidence="7">The sequence shown here is derived from an EMBL/GenBank/DDBJ whole genome shotgun (WGS) entry which is preliminary data.</text>
</comment>
<sequence>MPQASTRNRTVLAVVAILLALGAGLLVGWLWRGTAVPTGDRAAVEKIVREYILEHPEILPEAMQNLQKRENAQALSGIRDQVHAPFPGAVLGNPQGKVTLVEFTDYACSFCRQSVAEVEQLIAANPELRVVVRDLPILSPRSADAAKMALAAAEQGKYAAFHHAMFAAGQPGPETIQAAAQAAGLDLARAQRVIADPRIETELARNIDFARQLGFNGTPAWIAGDQLLSGAVGQARLAEAIEAAKKG</sequence>
<dbReference type="SUPFAM" id="SSF52833">
    <property type="entry name" value="Thioredoxin-like"/>
    <property type="match status" value="1"/>
</dbReference>
<gene>
    <name evidence="7" type="ORF">WG901_11070</name>
</gene>
<keyword evidence="1" id="KW-0732">Signal</keyword>
<feature type="domain" description="Thioredoxin" evidence="6">
    <location>
        <begin position="63"/>
        <end position="246"/>
    </location>
</feature>
<dbReference type="Pfam" id="PF01323">
    <property type="entry name" value="DSBA"/>
    <property type="match status" value="1"/>
</dbReference>
<evidence type="ECO:0000256" key="2">
    <source>
        <dbReference type="ARBA" id="ARBA00023002"/>
    </source>
</evidence>
<dbReference type="Pfam" id="PF18312">
    <property type="entry name" value="ScsC_N"/>
    <property type="match status" value="1"/>
</dbReference>
<dbReference type="CDD" id="cd03023">
    <property type="entry name" value="DsbA_Com1_like"/>
    <property type="match status" value="1"/>
</dbReference>
<dbReference type="PANTHER" id="PTHR13887">
    <property type="entry name" value="GLUTATHIONE S-TRANSFERASE KAPPA"/>
    <property type="match status" value="1"/>
</dbReference>
<dbReference type="Gene3D" id="3.40.30.10">
    <property type="entry name" value="Glutaredoxin"/>
    <property type="match status" value="1"/>
</dbReference>
<evidence type="ECO:0000256" key="4">
    <source>
        <dbReference type="ARBA" id="ARBA00023284"/>
    </source>
</evidence>
<keyword evidence="5" id="KW-0472">Membrane</keyword>
<proteinExistence type="predicted"/>
<keyword evidence="4" id="KW-0676">Redox-active center</keyword>
<dbReference type="Proteomes" id="UP001361239">
    <property type="component" value="Unassembled WGS sequence"/>
</dbReference>
<keyword evidence="8" id="KW-1185">Reference proteome</keyword>
<dbReference type="InterPro" id="IPR041205">
    <property type="entry name" value="ScsC_N"/>
</dbReference>
<dbReference type="RefSeq" id="WP_339587127.1">
    <property type="nucleotide sequence ID" value="NZ_JBBHJZ010000002.1"/>
</dbReference>
<evidence type="ECO:0000313" key="7">
    <source>
        <dbReference type="EMBL" id="MEJ5977179.1"/>
    </source>
</evidence>
<dbReference type="PROSITE" id="PS51352">
    <property type="entry name" value="THIOREDOXIN_2"/>
    <property type="match status" value="1"/>
</dbReference>
<keyword evidence="5" id="KW-1133">Transmembrane helix</keyword>
<protein>
    <submittedName>
        <fullName evidence="7">DsbA family protein</fullName>
    </submittedName>
</protein>
<dbReference type="EMBL" id="JBBHJZ010000002">
    <property type="protein sequence ID" value="MEJ5977179.1"/>
    <property type="molecule type" value="Genomic_DNA"/>
</dbReference>
<evidence type="ECO:0000259" key="6">
    <source>
        <dbReference type="PROSITE" id="PS51352"/>
    </source>
</evidence>
<dbReference type="InterPro" id="IPR036249">
    <property type="entry name" value="Thioredoxin-like_sf"/>
</dbReference>
<evidence type="ECO:0000256" key="3">
    <source>
        <dbReference type="ARBA" id="ARBA00023157"/>
    </source>
</evidence>
<reference evidence="7 8" key="1">
    <citation type="submission" date="2024-03" db="EMBL/GenBank/DDBJ databases">
        <authorList>
            <person name="Jo J.-H."/>
        </authorList>
    </citation>
    <scope>NUCLEOTIDE SEQUENCE [LARGE SCALE GENOMIC DNA]</scope>
    <source>
        <strain evidence="7 8">PS1R-30</strain>
    </source>
</reference>
<name>A0ABU8RWP8_9SPHN</name>
<dbReference type="InterPro" id="IPR013766">
    <property type="entry name" value="Thioredoxin_domain"/>
</dbReference>
<keyword evidence="5" id="KW-0812">Transmembrane</keyword>
<evidence type="ECO:0000256" key="5">
    <source>
        <dbReference type="SAM" id="Phobius"/>
    </source>
</evidence>
<feature type="transmembrane region" description="Helical" evidence="5">
    <location>
        <begin position="12"/>
        <end position="31"/>
    </location>
</feature>
<evidence type="ECO:0000313" key="8">
    <source>
        <dbReference type="Proteomes" id="UP001361239"/>
    </source>
</evidence>
<keyword evidence="3" id="KW-1015">Disulfide bond</keyword>
<dbReference type="PANTHER" id="PTHR13887:SF14">
    <property type="entry name" value="DISULFIDE BOND FORMATION PROTEIN D"/>
    <property type="match status" value="1"/>
</dbReference>
<dbReference type="InterPro" id="IPR001853">
    <property type="entry name" value="DSBA-like_thioredoxin_dom"/>
</dbReference>
<organism evidence="7 8">
    <name type="scientific">Novosphingobium anseongense</name>
    <dbReference type="NCBI Taxonomy" id="3133436"/>
    <lineage>
        <taxon>Bacteria</taxon>
        <taxon>Pseudomonadati</taxon>
        <taxon>Pseudomonadota</taxon>
        <taxon>Alphaproteobacteria</taxon>
        <taxon>Sphingomonadales</taxon>
        <taxon>Sphingomonadaceae</taxon>
        <taxon>Novosphingobium</taxon>
    </lineage>
</organism>
<accession>A0ABU8RWP8</accession>
<evidence type="ECO:0000256" key="1">
    <source>
        <dbReference type="ARBA" id="ARBA00022729"/>
    </source>
</evidence>
<keyword evidence="2" id="KW-0560">Oxidoreductase</keyword>